<sequence>MSTTDQQDTSCVPIEKPAGIKIKGVKVKRLGYRIKFPNPRHKKPLPPIAQVTINKKHKMQISIVVFISKKAKVTPKQLTVIQDFSYTNDETPYANFYVCYNVAPEPCSKFDVFQLNFKANPKDYTHNGILPKDLPIPDLLKLKEIVCFLWDEDPIGSRGTVTTVQTGL</sequence>
<protein>
    <submittedName>
        <fullName evidence="1">Uncharacterized protein</fullName>
    </submittedName>
</protein>
<dbReference type="Proteomes" id="UP000247903">
    <property type="component" value="Unassembled WGS sequence"/>
</dbReference>
<dbReference type="RefSeq" id="WP_110306465.1">
    <property type="nucleotide sequence ID" value="NZ_QJHK01000007.1"/>
</dbReference>
<reference evidence="1 2" key="1">
    <citation type="submission" date="2018-05" db="EMBL/GenBank/DDBJ databases">
        <title>Flavobacterium sp. strain IMCC34759, incomplete genome.</title>
        <authorList>
            <person name="Joung Y."/>
            <person name="Cho J."/>
        </authorList>
    </citation>
    <scope>NUCLEOTIDE SEQUENCE [LARGE SCALE GENOMIC DNA]</scope>
    <source>
        <strain evidence="1 2">IMCC34759</strain>
    </source>
</reference>
<dbReference type="OrthoDB" id="1261979at2"/>
<comment type="caution">
    <text evidence="1">The sequence shown here is derived from an EMBL/GenBank/DDBJ whole genome shotgun (WGS) entry which is preliminary data.</text>
</comment>
<keyword evidence="2" id="KW-1185">Reference proteome</keyword>
<organism evidence="1 2">
    <name type="scientific">Flavobacterium cheongpyeongense</name>
    <dbReference type="NCBI Taxonomy" id="2212651"/>
    <lineage>
        <taxon>Bacteria</taxon>
        <taxon>Pseudomonadati</taxon>
        <taxon>Bacteroidota</taxon>
        <taxon>Flavobacteriia</taxon>
        <taxon>Flavobacteriales</taxon>
        <taxon>Flavobacteriaceae</taxon>
        <taxon>Flavobacterium</taxon>
    </lineage>
</organism>
<proteinExistence type="predicted"/>
<gene>
    <name evidence="1" type="ORF">DMB65_09735</name>
</gene>
<dbReference type="AlphaFoldDB" id="A0A2V4BSN4"/>
<accession>A0A2V4BSN4</accession>
<name>A0A2V4BSN4_9FLAO</name>
<evidence type="ECO:0000313" key="1">
    <source>
        <dbReference type="EMBL" id="PXY40853.1"/>
    </source>
</evidence>
<evidence type="ECO:0000313" key="2">
    <source>
        <dbReference type="Proteomes" id="UP000247903"/>
    </source>
</evidence>
<dbReference type="EMBL" id="QJHK01000007">
    <property type="protein sequence ID" value="PXY40853.1"/>
    <property type="molecule type" value="Genomic_DNA"/>
</dbReference>